<dbReference type="InterPro" id="IPR037769">
    <property type="entry name" value="Abr/Bcr"/>
</dbReference>
<dbReference type="SMART" id="SM00324">
    <property type="entry name" value="RhoGAP"/>
    <property type="match status" value="1"/>
</dbReference>
<dbReference type="AlphaFoldDB" id="A0A8K0JX67"/>
<name>A0A8K0JX67_LADFU</name>
<reference evidence="3" key="1">
    <citation type="submission" date="2013-04" db="EMBL/GenBank/DDBJ databases">
        <authorList>
            <person name="Qu J."/>
            <person name="Murali S.C."/>
            <person name="Bandaranaike D."/>
            <person name="Bellair M."/>
            <person name="Blankenburg K."/>
            <person name="Chao H."/>
            <person name="Dinh H."/>
            <person name="Doddapaneni H."/>
            <person name="Downs B."/>
            <person name="Dugan-Rocha S."/>
            <person name="Elkadiri S."/>
            <person name="Gnanaolivu R.D."/>
            <person name="Hernandez B."/>
            <person name="Javaid M."/>
            <person name="Jayaseelan J.C."/>
            <person name="Lee S."/>
            <person name="Li M."/>
            <person name="Ming W."/>
            <person name="Munidasa M."/>
            <person name="Muniz J."/>
            <person name="Nguyen L."/>
            <person name="Ongeri F."/>
            <person name="Osuji N."/>
            <person name="Pu L.-L."/>
            <person name="Puazo M."/>
            <person name="Qu C."/>
            <person name="Quiroz J."/>
            <person name="Raj R."/>
            <person name="Weissenberger G."/>
            <person name="Xin Y."/>
            <person name="Zou X."/>
            <person name="Han Y."/>
            <person name="Richards S."/>
            <person name="Worley K."/>
            <person name="Muzny D."/>
            <person name="Gibbs R."/>
        </authorList>
    </citation>
    <scope>NUCLEOTIDE SEQUENCE</scope>
    <source>
        <strain evidence="3">Sampled in the wild</strain>
    </source>
</reference>
<keyword evidence="4" id="KW-1185">Reference proteome</keyword>
<dbReference type="InterPro" id="IPR008936">
    <property type="entry name" value="Rho_GTPase_activation_prot"/>
</dbReference>
<organism evidence="3 4">
    <name type="scientific">Ladona fulva</name>
    <name type="common">Scarce chaser dragonfly</name>
    <name type="synonym">Libellula fulva</name>
    <dbReference type="NCBI Taxonomy" id="123851"/>
    <lineage>
        <taxon>Eukaryota</taxon>
        <taxon>Metazoa</taxon>
        <taxon>Ecdysozoa</taxon>
        <taxon>Arthropoda</taxon>
        <taxon>Hexapoda</taxon>
        <taxon>Insecta</taxon>
        <taxon>Pterygota</taxon>
        <taxon>Palaeoptera</taxon>
        <taxon>Odonata</taxon>
        <taxon>Epiprocta</taxon>
        <taxon>Anisoptera</taxon>
        <taxon>Libelluloidea</taxon>
        <taxon>Libellulidae</taxon>
        <taxon>Ladona</taxon>
    </lineage>
</organism>
<dbReference type="GO" id="GO:0005096">
    <property type="term" value="F:GTPase activator activity"/>
    <property type="evidence" value="ECO:0007669"/>
    <property type="project" value="InterPro"/>
</dbReference>
<dbReference type="EMBL" id="KZ308183">
    <property type="protein sequence ID" value="KAG8224079.1"/>
    <property type="molecule type" value="Genomic_DNA"/>
</dbReference>
<dbReference type="InterPro" id="IPR000198">
    <property type="entry name" value="RhoGAP_dom"/>
</dbReference>
<sequence>MNEVGIYRVSGSASDVSRLKKSFETNSYEAEQLLKEVDIHSVTGILKLYLRELPEALFTDELYPKFFEAFNSSTNGGASSKIKKLNECFATLPSFNKDIINYLIAHLIRVNQHEQNNKMSLHNLATVFGPTLLRPGSSGPSGSGGRGHSRDPLAAGTVDVMAQAGILYFFLQNYALGEIANRGSNPPNLTPTHSAPAASSPGSLTSASELK</sequence>
<feature type="domain" description="Rho-GAP" evidence="2">
    <location>
        <begin position="1"/>
        <end position="178"/>
    </location>
</feature>
<dbReference type="PROSITE" id="PS50238">
    <property type="entry name" value="RHOGAP"/>
    <property type="match status" value="1"/>
</dbReference>
<proteinExistence type="predicted"/>
<dbReference type="SUPFAM" id="SSF48350">
    <property type="entry name" value="GTPase activation domain, GAP"/>
    <property type="match status" value="1"/>
</dbReference>
<dbReference type="Proteomes" id="UP000792457">
    <property type="component" value="Unassembled WGS sequence"/>
</dbReference>
<evidence type="ECO:0000259" key="2">
    <source>
        <dbReference type="PROSITE" id="PS50238"/>
    </source>
</evidence>
<evidence type="ECO:0000256" key="1">
    <source>
        <dbReference type="SAM" id="MobiDB-lite"/>
    </source>
</evidence>
<feature type="compositionally biased region" description="Polar residues" evidence="1">
    <location>
        <begin position="200"/>
        <end position="211"/>
    </location>
</feature>
<gene>
    <name evidence="3" type="ORF">J437_LFUL001156</name>
</gene>
<evidence type="ECO:0000313" key="3">
    <source>
        <dbReference type="EMBL" id="KAG8224079.1"/>
    </source>
</evidence>
<dbReference type="Gene3D" id="1.10.555.10">
    <property type="entry name" value="Rho GTPase activation protein"/>
    <property type="match status" value="1"/>
</dbReference>
<reference evidence="3" key="2">
    <citation type="submission" date="2017-10" db="EMBL/GenBank/DDBJ databases">
        <title>Ladona fulva Genome sequencing and assembly.</title>
        <authorList>
            <person name="Murali S."/>
            <person name="Richards S."/>
            <person name="Bandaranaike D."/>
            <person name="Bellair M."/>
            <person name="Blankenburg K."/>
            <person name="Chao H."/>
            <person name="Dinh H."/>
            <person name="Doddapaneni H."/>
            <person name="Dugan-Rocha S."/>
            <person name="Elkadiri S."/>
            <person name="Gnanaolivu R."/>
            <person name="Hernandez B."/>
            <person name="Skinner E."/>
            <person name="Javaid M."/>
            <person name="Lee S."/>
            <person name="Li M."/>
            <person name="Ming W."/>
            <person name="Munidasa M."/>
            <person name="Muniz J."/>
            <person name="Nguyen L."/>
            <person name="Hughes D."/>
            <person name="Osuji N."/>
            <person name="Pu L.-L."/>
            <person name="Puazo M."/>
            <person name="Qu C."/>
            <person name="Quiroz J."/>
            <person name="Raj R."/>
            <person name="Weissenberger G."/>
            <person name="Xin Y."/>
            <person name="Zou X."/>
            <person name="Han Y."/>
            <person name="Worley K."/>
            <person name="Muzny D."/>
            <person name="Gibbs R."/>
        </authorList>
    </citation>
    <scope>NUCLEOTIDE SEQUENCE</scope>
    <source>
        <strain evidence="3">Sampled in the wild</strain>
    </source>
</reference>
<evidence type="ECO:0000313" key="4">
    <source>
        <dbReference type="Proteomes" id="UP000792457"/>
    </source>
</evidence>
<feature type="region of interest" description="Disordered" evidence="1">
    <location>
        <begin position="185"/>
        <end position="211"/>
    </location>
</feature>
<comment type="caution">
    <text evidence="3">The sequence shown here is derived from an EMBL/GenBank/DDBJ whole genome shotgun (WGS) entry which is preliminary data.</text>
</comment>
<dbReference type="OrthoDB" id="2155291at2759"/>
<dbReference type="GO" id="GO:0007165">
    <property type="term" value="P:signal transduction"/>
    <property type="evidence" value="ECO:0007669"/>
    <property type="project" value="InterPro"/>
</dbReference>
<dbReference type="Pfam" id="PF00620">
    <property type="entry name" value="RhoGAP"/>
    <property type="match status" value="1"/>
</dbReference>
<protein>
    <recommendedName>
        <fullName evidence="2">Rho-GAP domain-containing protein</fullName>
    </recommendedName>
</protein>
<dbReference type="GO" id="GO:0016020">
    <property type="term" value="C:membrane"/>
    <property type="evidence" value="ECO:0007669"/>
    <property type="project" value="TreeGrafter"/>
</dbReference>
<accession>A0A8K0JX67</accession>
<dbReference type="PANTHER" id="PTHR23182">
    <property type="entry name" value="BREAKPOINT CLUSTER REGION PROTEIN BCR"/>
    <property type="match status" value="1"/>
</dbReference>
<dbReference type="PANTHER" id="PTHR23182:SF1">
    <property type="entry name" value="RHO GTPASE ACTIVATING PROTEIN AT 1A, ISOFORM E"/>
    <property type="match status" value="1"/>
</dbReference>